<sequence>MIEDKISGRLDLRGVMCPINLVQIKLKMKEIENDSILEIVLDNGEPMQNVPRSIKEEGHRIVEVEKLPEGCYKLLVRKGAGV</sequence>
<dbReference type="PANTHER" id="PTHR33279:SF19">
    <property type="entry name" value="SSL1707 PROTEIN"/>
    <property type="match status" value="1"/>
</dbReference>
<evidence type="ECO:0000259" key="1">
    <source>
        <dbReference type="Pfam" id="PF01206"/>
    </source>
</evidence>
<proteinExistence type="predicted"/>
<dbReference type="Pfam" id="PF01206">
    <property type="entry name" value="TusA"/>
    <property type="match status" value="1"/>
</dbReference>
<dbReference type="PANTHER" id="PTHR33279">
    <property type="entry name" value="SULFUR CARRIER PROTEIN YEDF-RELATED"/>
    <property type="match status" value="1"/>
</dbReference>
<dbReference type="OrthoDB" id="45650at2157"/>
<evidence type="ECO:0000313" key="2">
    <source>
        <dbReference type="EMBL" id="SNQ62022.1"/>
    </source>
</evidence>
<evidence type="ECO:0000313" key="3">
    <source>
        <dbReference type="Proteomes" id="UP000218615"/>
    </source>
</evidence>
<dbReference type="EMBL" id="FZMP01000203">
    <property type="protein sequence ID" value="SNQ62022.1"/>
    <property type="molecule type" value="Genomic_DNA"/>
</dbReference>
<name>A0A284VRX5_9EURY</name>
<dbReference type="Gene3D" id="3.30.110.40">
    <property type="entry name" value="TusA-like domain"/>
    <property type="match status" value="1"/>
</dbReference>
<gene>
    <name evidence="2" type="primary">SirA</name>
    <name evidence="2" type="ORF">MNV_560068</name>
</gene>
<dbReference type="AlphaFoldDB" id="A0A284VRX5"/>
<reference evidence="3" key="1">
    <citation type="submission" date="2017-06" db="EMBL/GenBank/DDBJ databases">
        <authorList>
            <person name="Cremers G."/>
        </authorList>
    </citation>
    <scope>NUCLEOTIDE SEQUENCE [LARGE SCALE GENOMIC DNA]</scope>
</reference>
<dbReference type="RefSeq" id="WP_096206642.1">
    <property type="nucleotide sequence ID" value="NZ_FZMP01000203.1"/>
</dbReference>
<dbReference type="InterPro" id="IPR036868">
    <property type="entry name" value="TusA-like_sf"/>
</dbReference>
<dbReference type="CDD" id="cd00291">
    <property type="entry name" value="SirA_YedF_YeeD"/>
    <property type="match status" value="1"/>
</dbReference>
<dbReference type="InterPro" id="IPR001455">
    <property type="entry name" value="TusA-like"/>
</dbReference>
<accession>A0A284VRX5</accession>
<protein>
    <submittedName>
        <fullName evidence="2">Similar to response regulator sirA</fullName>
    </submittedName>
</protein>
<feature type="domain" description="UPF0033" evidence="1">
    <location>
        <begin position="9"/>
        <end position="78"/>
    </location>
</feature>
<dbReference type="SUPFAM" id="SSF64307">
    <property type="entry name" value="SirA-like"/>
    <property type="match status" value="1"/>
</dbReference>
<dbReference type="Proteomes" id="UP000218615">
    <property type="component" value="Unassembled WGS sequence"/>
</dbReference>
<organism evidence="2 3">
    <name type="scientific">Candidatus Methanoperedens nitratireducens</name>
    <dbReference type="NCBI Taxonomy" id="1392998"/>
    <lineage>
        <taxon>Archaea</taxon>
        <taxon>Methanobacteriati</taxon>
        <taxon>Methanobacteriota</taxon>
        <taxon>Stenosarchaea group</taxon>
        <taxon>Methanomicrobia</taxon>
        <taxon>Methanosarcinales</taxon>
        <taxon>ANME-2 cluster</taxon>
        <taxon>Candidatus Methanoperedentaceae</taxon>
        <taxon>Candidatus Methanoperedens</taxon>
    </lineage>
</organism>
<keyword evidence="3" id="KW-1185">Reference proteome</keyword>